<organism evidence="5 6">
    <name type="scientific">Propionivibrio dicarboxylicus</name>
    <dbReference type="NCBI Taxonomy" id="83767"/>
    <lineage>
        <taxon>Bacteria</taxon>
        <taxon>Pseudomonadati</taxon>
        <taxon>Pseudomonadota</taxon>
        <taxon>Betaproteobacteria</taxon>
        <taxon>Rhodocyclales</taxon>
        <taxon>Rhodocyclaceae</taxon>
        <taxon>Propionivibrio</taxon>
    </lineage>
</organism>
<evidence type="ECO:0000313" key="5">
    <source>
        <dbReference type="EMBL" id="SDH17417.1"/>
    </source>
</evidence>
<dbReference type="GO" id="GO:1902201">
    <property type="term" value="P:negative regulation of bacterial-type flagellum-dependent cell motility"/>
    <property type="evidence" value="ECO:0007669"/>
    <property type="project" value="TreeGrafter"/>
</dbReference>
<feature type="transmembrane region" description="Helical" evidence="3">
    <location>
        <begin position="154"/>
        <end position="177"/>
    </location>
</feature>
<feature type="transmembrane region" description="Helical" evidence="3">
    <location>
        <begin position="41"/>
        <end position="61"/>
    </location>
</feature>
<feature type="transmembrane region" description="Helical" evidence="3">
    <location>
        <begin position="189"/>
        <end position="208"/>
    </location>
</feature>
<dbReference type="Proteomes" id="UP000198607">
    <property type="component" value="Unassembled WGS sequence"/>
</dbReference>
<comment type="catalytic activity">
    <reaction evidence="2">
        <text>2 GTP = 3',3'-c-di-GMP + 2 diphosphate</text>
        <dbReference type="Rhea" id="RHEA:24898"/>
        <dbReference type="ChEBI" id="CHEBI:33019"/>
        <dbReference type="ChEBI" id="CHEBI:37565"/>
        <dbReference type="ChEBI" id="CHEBI:58805"/>
        <dbReference type="EC" id="2.7.7.65"/>
    </reaction>
</comment>
<feature type="transmembrane region" description="Helical" evidence="3">
    <location>
        <begin position="97"/>
        <end position="114"/>
    </location>
</feature>
<feature type="transmembrane region" description="Helical" evidence="3">
    <location>
        <begin position="120"/>
        <end position="142"/>
    </location>
</feature>
<dbReference type="EMBL" id="FNCY01000004">
    <property type="protein sequence ID" value="SDH17417.1"/>
    <property type="molecule type" value="Genomic_DNA"/>
</dbReference>
<proteinExistence type="predicted"/>
<feature type="transmembrane region" description="Helical" evidence="3">
    <location>
        <begin position="12"/>
        <end position="29"/>
    </location>
</feature>
<dbReference type="NCBIfam" id="TIGR00254">
    <property type="entry name" value="GGDEF"/>
    <property type="match status" value="1"/>
</dbReference>
<keyword evidence="3" id="KW-0472">Membrane</keyword>
<keyword evidence="3" id="KW-0812">Transmembrane</keyword>
<dbReference type="STRING" id="83767.SAMN05660652_01317"/>
<evidence type="ECO:0000256" key="3">
    <source>
        <dbReference type="SAM" id="Phobius"/>
    </source>
</evidence>
<feature type="domain" description="GGDEF" evidence="4">
    <location>
        <begin position="252"/>
        <end position="385"/>
    </location>
</feature>
<dbReference type="SUPFAM" id="SSF55073">
    <property type="entry name" value="Nucleotide cyclase"/>
    <property type="match status" value="1"/>
</dbReference>
<reference evidence="5 6" key="1">
    <citation type="submission" date="2016-10" db="EMBL/GenBank/DDBJ databases">
        <authorList>
            <person name="de Groot N.N."/>
        </authorList>
    </citation>
    <scope>NUCLEOTIDE SEQUENCE [LARGE SCALE GENOMIC DNA]</scope>
    <source>
        <strain evidence="5 6">DSM 5885</strain>
    </source>
</reference>
<keyword evidence="6" id="KW-1185">Reference proteome</keyword>
<dbReference type="InterPro" id="IPR050469">
    <property type="entry name" value="Diguanylate_Cyclase"/>
</dbReference>
<dbReference type="PROSITE" id="PS50887">
    <property type="entry name" value="GGDEF"/>
    <property type="match status" value="1"/>
</dbReference>
<evidence type="ECO:0000259" key="4">
    <source>
        <dbReference type="PROSITE" id="PS50887"/>
    </source>
</evidence>
<keyword evidence="3" id="KW-1133">Transmembrane helix</keyword>
<dbReference type="GO" id="GO:0005886">
    <property type="term" value="C:plasma membrane"/>
    <property type="evidence" value="ECO:0007669"/>
    <property type="project" value="TreeGrafter"/>
</dbReference>
<evidence type="ECO:0000313" key="6">
    <source>
        <dbReference type="Proteomes" id="UP000198607"/>
    </source>
</evidence>
<name>A0A1G8A971_9RHOO</name>
<dbReference type="OrthoDB" id="9813903at2"/>
<sequence>MSPVLDIRTMVLIYVGINIGQTIVLFYLWSVQRNYPPARDWAIGSFSFATGLFLFALRNVAPPVLSEVASNLFLLPGLMLFNFGVVKAAGRVPPMKFGLVFCAVACAILAWFAVGDPNYPVAVIVHNAVILAFYLYPAYVCLRAKTATGNHTFRLIGILFLMLALACAWRVAGGVFGLTFSFSPTLPRLFWIATSLICFPMITVLLTLHTSQRLQEEIHAQARRDALTGAYNRRAFIEFADKEWSRSLRQGAPLSILSVDIDHFKSFNDLHGHPTGDAALVEVSKSAQAALRASDIWCRHGGEEFIALLPDTSIGQALAVAERLRLSVERTTIPSPSGPLSVSVSIGVAERTARHESVTELLAISDSALYQAKAAGRNRVVAAAQKAPAPVRIASSA</sequence>
<dbReference type="PANTHER" id="PTHR45138">
    <property type="entry name" value="REGULATORY COMPONENTS OF SENSORY TRANSDUCTION SYSTEM"/>
    <property type="match status" value="1"/>
</dbReference>
<dbReference type="PANTHER" id="PTHR45138:SF9">
    <property type="entry name" value="DIGUANYLATE CYCLASE DGCM-RELATED"/>
    <property type="match status" value="1"/>
</dbReference>
<dbReference type="GO" id="GO:0052621">
    <property type="term" value="F:diguanylate cyclase activity"/>
    <property type="evidence" value="ECO:0007669"/>
    <property type="project" value="UniProtKB-EC"/>
</dbReference>
<dbReference type="CDD" id="cd01949">
    <property type="entry name" value="GGDEF"/>
    <property type="match status" value="1"/>
</dbReference>
<dbReference type="InterPro" id="IPR029787">
    <property type="entry name" value="Nucleotide_cyclase"/>
</dbReference>
<accession>A0A1G8A971</accession>
<dbReference type="Pfam" id="PF00990">
    <property type="entry name" value="GGDEF"/>
    <property type="match status" value="1"/>
</dbReference>
<dbReference type="SMART" id="SM00267">
    <property type="entry name" value="GGDEF"/>
    <property type="match status" value="1"/>
</dbReference>
<dbReference type="InterPro" id="IPR000160">
    <property type="entry name" value="GGDEF_dom"/>
</dbReference>
<dbReference type="InterPro" id="IPR043128">
    <property type="entry name" value="Rev_trsase/Diguanyl_cyclase"/>
</dbReference>
<evidence type="ECO:0000256" key="1">
    <source>
        <dbReference type="ARBA" id="ARBA00012528"/>
    </source>
</evidence>
<dbReference type="Gene3D" id="3.30.70.270">
    <property type="match status" value="1"/>
</dbReference>
<dbReference type="GO" id="GO:0043709">
    <property type="term" value="P:cell adhesion involved in single-species biofilm formation"/>
    <property type="evidence" value="ECO:0007669"/>
    <property type="project" value="TreeGrafter"/>
</dbReference>
<dbReference type="AlphaFoldDB" id="A0A1G8A971"/>
<feature type="transmembrane region" description="Helical" evidence="3">
    <location>
        <begin position="73"/>
        <end position="90"/>
    </location>
</feature>
<protein>
    <recommendedName>
        <fullName evidence="1">diguanylate cyclase</fullName>
        <ecNumber evidence="1">2.7.7.65</ecNumber>
    </recommendedName>
</protein>
<dbReference type="FunFam" id="3.30.70.270:FF:000001">
    <property type="entry name" value="Diguanylate cyclase domain protein"/>
    <property type="match status" value="1"/>
</dbReference>
<gene>
    <name evidence="5" type="ORF">SAMN05660652_01317</name>
</gene>
<dbReference type="EC" id="2.7.7.65" evidence="1"/>
<evidence type="ECO:0000256" key="2">
    <source>
        <dbReference type="ARBA" id="ARBA00034247"/>
    </source>
</evidence>